<evidence type="ECO:0000313" key="3">
    <source>
        <dbReference type="Proteomes" id="UP000813463"/>
    </source>
</evidence>
<dbReference type="PANTHER" id="PTHR11242">
    <property type="entry name" value="ARYL HYDROCARBON RECEPTOR INTERACTING PROTEIN RELATED"/>
    <property type="match status" value="1"/>
</dbReference>
<protein>
    <submittedName>
        <fullName evidence="4">Peptidyl-prolyl cis-trans isomerase FKBP62-like</fullName>
    </submittedName>
</protein>
<evidence type="ECO:0000256" key="1">
    <source>
        <dbReference type="ARBA" id="ARBA00022737"/>
    </source>
</evidence>
<organism evidence="3 4">
    <name type="scientific">Spinacia oleracea</name>
    <name type="common">Spinach</name>
    <dbReference type="NCBI Taxonomy" id="3562"/>
    <lineage>
        <taxon>Eukaryota</taxon>
        <taxon>Viridiplantae</taxon>
        <taxon>Streptophyta</taxon>
        <taxon>Embryophyta</taxon>
        <taxon>Tracheophyta</taxon>
        <taxon>Spermatophyta</taxon>
        <taxon>Magnoliopsida</taxon>
        <taxon>eudicotyledons</taxon>
        <taxon>Gunneridae</taxon>
        <taxon>Pentapetalae</taxon>
        <taxon>Caryophyllales</taxon>
        <taxon>Chenopodiaceae</taxon>
        <taxon>Chenopodioideae</taxon>
        <taxon>Anserineae</taxon>
        <taxon>Spinacia</taxon>
    </lineage>
</organism>
<dbReference type="KEGG" id="soe:110793319"/>
<dbReference type="RefSeq" id="XP_021853876.1">
    <property type="nucleotide sequence ID" value="XM_021998184.1"/>
</dbReference>
<dbReference type="Proteomes" id="UP000813463">
    <property type="component" value="Chromosome 4"/>
</dbReference>
<keyword evidence="3" id="KW-1185">Reference proteome</keyword>
<dbReference type="Gene3D" id="1.25.40.10">
    <property type="entry name" value="Tetratricopeptide repeat domain"/>
    <property type="match status" value="1"/>
</dbReference>
<dbReference type="AlphaFoldDB" id="A0A9R0IRA3"/>
<dbReference type="InterPro" id="IPR039663">
    <property type="entry name" value="AIP/AIPL1/TTC9"/>
</dbReference>
<reference evidence="3" key="1">
    <citation type="journal article" date="2021" name="Nat. Commun.">
        <title>Genomic analyses provide insights into spinach domestication and the genetic basis of agronomic traits.</title>
        <authorList>
            <person name="Cai X."/>
            <person name="Sun X."/>
            <person name="Xu C."/>
            <person name="Sun H."/>
            <person name="Wang X."/>
            <person name="Ge C."/>
            <person name="Zhang Z."/>
            <person name="Wang Q."/>
            <person name="Fei Z."/>
            <person name="Jiao C."/>
            <person name="Wang Q."/>
        </authorList>
    </citation>
    <scope>NUCLEOTIDE SEQUENCE [LARGE SCALE GENOMIC DNA]</scope>
    <source>
        <strain evidence="3">cv. Varoflay</strain>
    </source>
</reference>
<keyword evidence="1" id="KW-0677">Repeat</keyword>
<reference evidence="4" key="2">
    <citation type="submission" date="2025-08" db="UniProtKB">
        <authorList>
            <consortium name="RefSeq"/>
        </authorList>
    </citation>
    <scope>IDENTIFICATION</scope>
    <source>
        <tissue evidence="4">Leaf</tissue>
    </source>
</reference>
<evidence type="ECO:0000313" key="4">
    <source>
        <dbReference type="RefSeq" id="XP_021853876.1"/>
    </source>
</evidence>
<keyword evidence="2" id="KW-0802">TPR repeat</keyword>
<proteinExistence type="predicted"/>
<dbReference type="GeneID" id="110793319"/>
<dbReference type="SUPFAM" id="SSF48452">
    <property type="entry name" value="TPR-like"/>
    <property type="match status" value="1"/>
</dbReference>
<name>A0A9R0IRA3_SPIOL</name>
<dbReference type="InterPro" id="IPR011990">
    <property type="entry name" value="TPR-like_helical_dom_sf"/>
</dbReference>
<dbReference type="OrthoDB" id="72596at2759"/>
<accession>A0A9R0IRA3</accession>
<sequence>MCSLVDYKKFRGELNRLLLEGDNLKEEDELLFSLISESENPKEVLDLTKEWKEEGNMLFKSGNTEDALEKYGYACLFLTTFLFQLEEDIIKFFELAICILLNLAACFNKKKEFDQVGYICTIILEFDPTNIKALFRRATAAIELGRSDFAYWDLAITHELDPSNREVGKKLEQVQQSTYKRGHISRTESAIPVGLGLGLPSLKIKQEDNVALVSMETKDSAQQDIPSEEGKLVKGCPDDKVCLSKVASVARDEEMEDNMCC</sequence>
<dbReference type="PANTHER" id="PTHR11242:SF0">
    <property type="entry name" value="TPR_REGION DOMAIN-CONTAINING PROTEIN"/>
    <property type="match status" value="1"/>
</dbReference>
<evidence type="ECO:0000256" key="2">
    <source>
        <dbReference type="ARBA" id="ARBA00022803"/>
    </source>
</evidence>
<gene>
    <name evidence="4" type="primary">LOC110793319</name>
</gene>